<dbReference type="Proteomes" id="UP001595952">
    <property type="component" value="Unassembled WGS sequence"/>
</dbReference>
<organism evidence="2 3">
    <name type="scientific">Deinococcus hohokamensis</name>
    <dbReference type="NCBI Taxonomy" id="309883"/>
    <lineage>
        <taxon>Bacteria</taxon>
        <taxon>Thermotogati</taxon>
        <taxon>Deinococcota</taxon>
        <taxon>Deinococci</taxon>
        <taxon>Deinococcales</taxon>
        <taxon>Deinococcaceae</taxon>
        <taxon>Deinococcus</taxon>
    </lineage>
</organism>
<name>A0ABV9IBW5_9DEIO</name>
<accession>A0ABV9IBW5</accession>
<proteinExistence type="predicted"/>
<gene>
    <name evidence="2" type="ORF">ACFO0D_15835</name>
</gene>
<reference evidence="3" key="1">
    <citation type="journal article" date="2019" name="Int. J. Syst. Evol. Microbiol.">
        <title>The Global Catalogue of Microorganisms (GCM) 10K type strain sequencing project: providing services to taxonomists for standard genome sequencing and annotation.</title>
        <authorList>
            <consortium name="The Broad Institute Genomics Platform"/>
            <consortium name="The Broad Institute Genome Sequencing Center for Infectious Disease"/>
            <person name="Wu L."/>
            <person name="Ma J."/>
        </authorList>
    </citation>
    <scope>NUCLEOTIDE SEQUENCE [LARGE SCALE GENOMIC DNA]</scope>
    <source>
        <strain evidence="3">CCUG 55995</strain>
    </source>
</reference>
<dbReference type="EMBL" id="JBHSEI010000010">
    <property type="protein sequence ID" value="MFC4639808.1"/>
    <property type="molecule type" value="Genomic_DNA"/>
</dbReference>
<dbReference type="RefSeq" id="WP_380062785.1">
    <property type="nucleotide sequence ID" value="NZ_JBHSEI010000010.1"/>
</dbReference>
<comment type="caution">
    <text evidence="2">The sequence shown here is derived from an EMBL/GenBank/DDBJ whole genome shotgun (WGS) entry which is preliminary data.</text>
</comment>
<keyword evidence="3" id="KW-1185">Reference proteome</keyword>
<evidence type="ECO:0000313" key="3">
    <source>
        <dbReference type="Proteomes" id="UP001595952"/>
    </source>
</evidence>
<protein>
    <submittedName>
        <fullName evidence="2">Uncharacterized protein</fullName>
    </submittedName>
</protein>
<keyword evidence="1" id="KW-0732">Signal</keyword>
<feature type="chain" id="PRO_5045180868" evidence="1">
    <location>
        <begin position="24"/>
        <end position="135"/>
    </location>
</feature>
<feature type="signal peptide" evidence="1">
    <location>
        <begin position="1"/>
        <end position="23"/>
    </location>
</feature>
<evidence type="ECO:0000313" key="2">
    <source>
        <dbReference type="EMBL" id="MFC4639808.1"/>
    </source>
</evidence>
<sequence>MIRRLCIFAALLMPVASAQPLLAAVPPVPAFSPPACQIEAHWTGRRSLWGQYLIEIRLPPSCPPNAGRLARIVTRNGGILPPIGYFRLGAGYPRVIRYWVLSPAFVKDRAGPNDWRPVPIERAPWALFNGAPWTL</sequence>
<evidence type="ECO:0000256" key="1">
    <source>
        <dbReference type="SAM" id="SignalP"/>
    </source>
</evidence>